<dbReference type="EMBL" id="CAJNOR010002447">
    <property type="protein sequence ID" value="CAF1295549.1"/>
    <property type="molecule type" value="Genomic_DNA"/>
</dbReference>
<proteinExistence type="predicted"/>
<evidence type="ECO:0000313" key="2">
    <source>
        <dbReference type="Proteomes" id="UP000663828"/>
    </source>
</evidence>
<organism evidence="1 2">
    <name type="scientific">Adineta ricciae</name>
    <name type="common">Rotifer</name>
    <dbReference type="NCBI Taxonomy" id="249248"/>
    <lineage>
        <taxon>Eukaryota</taxon>
        <taxon>Metazoa</taxon>
        <taxon>Spiralia</taxon>
        <taxon>Gnathifera</taxon>
        <taxon>Rotifera</taxon>
        <taxon>Eurotatoria</taxon>
        <taxon>Bdelloidea</taxon>
        <taxon>Adinetida</taxon>
        <taxon>Adinetidae</taxon>
        <taxon>Adineta</taxon>
    </lineage>
</organism>
<protein>
    <submittedName>
        <fullName evidence="1">Uncharacterized protein</fullName>
    </submittedName>
</protein>
<dbReference type="Gene3D" id="2.40.10.500">
    <property type="match status" value="1"/>
</dbReference>
<dbReference type="AlphaFoldDB" id="A0A815D9U0"/>
<sequence>MSLDRNSNIYISEFNSHRVVKWLAPNYKTYLIVAGNRTASSEVNRLFYPRTNSTIGEIVMQDGDICPCGIECDCYGNIYVSQDKTIQLIN</sequence>
<name>A0A815D9U0_ADIRI</name>
<comment type="caution">
    <text evidence="1">The sequence shown here is derived from an EMBL/GenBank/DDBJ whole genome shotgun (WGS) entry which is preliminary data.</text>
</comment>
<gene>
    <name evidence="1" type="ORF">XAT740_LOCUS28576</name>
</gene>
<reference evidence="1" key="1">
    <citation type="submission" date="2021-02" db="EMBL/GenBank/DDBJ databases">
        <authorList>
            <person name="Nowell W R."/>
        </authorList>
    </citation>
    <scope>NUCLEOTIDE SEQUENCE</scope>
</reference>
<accession>A0A815D9U0</accession>
<keyword evidence="2" id="KW-1185">Reference proteome</keyword>
<evidence type="ECO:0000313" key="1">
    <source>
        <dbReference type="EMBL" id="CAF1295549.1"/>
    </source>
</evidence>
<dbReference type="Proteomes" id="UP000663828">
    <property type="component" value="Unassembled WGS sequence"/>
</dbReference>